<dbReference type="RefSeq" id="WP_017676907.1">
    <property type="nucleotide sequence ID" value="NZ_FMZQ01000016.1"/>
</dbReference>
<accession>A0A1G6UPN3</accession>
<organism evidence="1 2">
    <name type="scientific">Ectopseudomonas chengduensis</name>
    <dbReference type="NCBI Taxonomy" id="489632"/>
    <lineage>
        <taxon>Bacteria</taxon>
        <taxon>Pseudomonadati</taxon>
        <taxon>Pseudomonadota</taxon>
        <taxon>Gammaproteobacteria</taxon>
        <taxon>Pseudomonadales</taxon>
        <taxon>Pseudomonadaceae</taxon>
        <taxon>Ectopseudomonas</taxon>
    </lineage>
</organism>
<sequence>MSTIGGIGSYGGISLTGFRNKQSEEQGELAQLARNVEKTTRTANAESEREFRARQATEEGFARLRVALQNASDGKVETSVSSGQVEKPLGDEGGNAALEAFKAYMAMTPAEKMRDSILKEIGMTEEEIEALPPEQQKAVEEEIAQRMEERAKMQAQSEDNGHSYGLI</sequence>
<proteinExistence type="predicted"/>
<reference evidence="2" key="1">
    <citation type="submission" date="2016-10" db="EMBL/GenBank/DDBJ databases">
        <authorList>
            <person name="Varghese N."/>
            <person name="Submissions S."/>
        </authorList>
    </citation>
    <scope>NUCLEOTIDE SEQUENCE [LARGE SCALE GENOMIC DNA]</scope>
    <source>
        <strain evidence="2">DSM 26382</strain>
    </source>
</reference>
<dbReference type="GeneID" id="83641722"/>
<keyword evidence="2" id="KW-1185">Reference proteome</keyword>
<gene>
    <name evidence="1" type="ORF">SAMN05216576_11660</name>
</gene>
<evidence type="ECO:0000313" key="1">
    <source>
        <dbReference type="EMBL" id="SDD43302.1"/>
    </source>
</evidence>
<dbReference type="EMBL" id="FMZQ01000016">
    <property type="protein sequence ID" value="SDD43302.1"/>
    <property type="molecule type" value="Genomic_DNA"/>
</dbReference>
<dbReference type="Proteomes" id="UP000199467">
    <property type="component" value="Unassembled WGS sequence"/>
</dbReference>
<protein>
    <submittedName>
        <fullName evidence="1">Uncharacterized protein</fullName>
    </submittedName>
</protein>
<evidence type="ECO:0000313" key="2">
    <source>
        <dbReference type="Proteomes" id="UP000199467"/>
    </source>
</evidence>
<name>A0A1G6UPN3_9GAMM</name>
<dbReference type="AlphaFoldDB" id="A0A1G6UPN3"/>